<dbReference type="InterPro" id="IPR005123">
    <property type="entry name" value="Oxoglu/Fe-dep_dioxygenase_dom"/>
</dbReference>
<dbReference type="EMBL" id="JACVEW010000003">
    <property type="protein sequence ID" value="MBP0047757.1"/>
    <property type="molecule type" value="Genomic_DNA"/>
</dbReference>
<dbReference type="Gene3D" id="2.60.120.590">
    <property type="entry name" value="Alpha-ketoglutarate-dependent dioxygenase AlkB-like"/>
    <property type="match status" value="1"/>
</dbReference>
<name>A0ABS3Z7S7_9GAMM</name>
<evidence type="ECO:0000313" key="3">
    <source>
        <dbReference type="Proteomes" id="UP000810171"/>
    </source>
</evidence>
<accession>A0ABS3Z7S7</accession>
<dbReference type="RefSeq" id="WP_209286360.1">
    <property type="nucleotide sequence ID" value="NZ_JACVEW010000003.1"/>
</dbReference>
<keyword evidence="2" id="KW-0560">Oxidoreductase</keyword>
<dbReference type="Pfam" id="PF13532">
    <property type="entry name" value="2OG-FeII_Oxy_2"/>
    <property type="match status" value="1"/>
</dbReference>
<proteinExistence type="predicted"/>
<reference evidence="2 3" key="1">
    <citation type="submission" date="2020-09" db="EMBL/GenBank/DDBJ databases">
        <authorList>
            <person name="Tanuku N.R.S."/>
        </authorList>
    </citation>
    <scope>NUCLEOTIDE SEQUENCE [LARGE SCALE GENOMIC DNA]</scope>
    <source>
        <strain evidence="2 3">AK62</strain>
    </source>
</reference>
<dbReference type="InterPro" id="IPR032854">
    <property type="entry name" value="ALKBH3"/>
</dbReference>
<dbReference type="Proteomes" id="UP000810171">
    <property type="component" value="Unassembled WGS sequence"/>
</dbReference>
<dbReference type="InterPro" id="IPR027450">
    <property type="entry name" value="AlkB-like"/>
</dbReference>
<evidence type="ECO:0000259" key="1">
    <source>
        <dbReference type="PROSITE" id="PS51471"/>
    </source>
</evidence>
<protein>
    <submittedName>
        <fullName evidence="2">Alpha-ketoglutarate-dependent dioxygenase AlkB</fullName>
    </submittedName>
</protein>
<organism evidence="2 3">
    <name type="scientific">Marinobacterium alkalitolerans</name>
    <dbReference type="NCBI Taxonomy" id="1542925"/>
    <lineage>
        <taxon>Bacteria</taxon>
        <taxon>Pseudomonadati</taxon>
        <taxon>Pseudomonadota</taxon>
        <taxon>Gammaproteobacteria</taxon>
        <taxon>Oceanospirillales</taxon>
        <taxon>Oceanospirillaceae</taxon>
        <taxon>Marinobacterium</taxon>
    </lineage>
</organism>
<evidence type="ECO:0000313" key="2">
    <source>
        <dbReference type="EMBL" id="MBP0047757.1"/>
    </source>
</evidence>
<feature type="domain" description="Fe2OG dioxygenase" evidence="1">
    <location>
        <begin position="95"/>
        <end position="192"/>
    </location>
</feature>
<keyword evidence="2" id="KW-0223">Dioxygenase</keyword>
<dbReference type="PANTHER" id="PTHR31212">
    <property type="entry name" value="ALPHA-KETOGLUTARATE-DEPENDENT DIOXYGENASE ALKB HOMOLOG 3"/>
    <property type="match status" value="1"/>
</dbReference>
<dbReference type="SUPFAM" id="SSF51197">
    <property type="entry name" value="Clavaminate synthase-like"/>
    <property type="match status" value="1"/>
</dbReference>
<dbReference type="PANTHER" id="PTHR31212:SF4">
    <property type="entry name" value="ALPHA-KETOGLUTARATE-DEPENDENT DIOXYGENASE ALKB HOMOLOG 3"/>
    <property type="match status" value="1"/>
</dbReference>
<keyword evidence="3" id="KW-1185">Reference proteome</keyword>
<gene>
    <name evidence="2" type="ORF">H9C73_03335</name>
</gene>
<comment type="caution">
    <text evidence="2">The sequence shown here is derived from an EMBL/GenBank/DDBJ whole genome shotgun (WGS) entry which is preliminary data.</text>
</comment>
<dbReference type="PROSITE" id="PS51471">
    <property type="entry name" value="FE2OG_OXY"/>
    <property type="match status" value="1"/>
</dbReference>
<sequence>MLTRLDLPDADLLFDPDFLPRQEAGMLFDQLEQAVHWRQDRIRLFGKEHLIPRLQAFQSDPGVHYTYSGLPMQGDNWLPALLPLKQQLGELCEHPFNAVLLNLYRNGQDAMGWHADNEPELGHNPTIASVSLGATRRFRLRHNERRQTHALELTSGSLLLMQGPTQHHWQHCLPRTRRCQSPRINLTFRFIHV</sequence>
<dbReference type="InterPro" id="IPR037151">
    <property type="entry name" value="AlkB-like_sf"/>
</dbReference>
<dbReference type="GO" id="GO:0051213">
    <property type="term" value="F:dioxygenase activity"/>
    <property type="evidence" value="ECO:0007669"/>
    <property type="project" value="UniProtKB-KW"/>
</dbReference>